<sequence>MNLRFASSEYARSGGFSYQSFLLWEFGYVAILMLWAYTGDSEPVKLVANGYAFALVLRVGIVLLAQANRLDRTSRVLMCFTLFFAVANLIVNIDDAQVGETIKILSIFMFYFAGLTTDEEYFESPPNLWLATLFVGVPVLSALFDLYRGGGAASSDFNEQTLSFFANRNNAVAFAVVSSWALVLGGVKRWLIVVYLAACVFAFKTLGALLAVTVAIYLLYPGCFRILPNLSIGAALTAFYVEFNERFDVLSRAGTASRSLNSVLAESGGVWGLSKLDYAQIYLASGTSDISLIFRLKHWVNLIGLYMDGPLINQLFGFGVGSSVKLTDLNLVPHNDYMRFFFELGPGLFICFVTLNVLILRNIGRQFTGIPVVFICIYFLSDNLVNNFLVMSFLYFTAGALSSSVRHSELN</sequence>
<feature type="transmembrane region" description="Helical" evidence="1">
    <location>
        <begin position="44"/>
        <end position="64"/>
    </location>
</feature>
<evidence type="ECO:0008006" key="4">
    <source>
        <dbReference type="Google" id="ProtNLM"/>
    </source>
</evidence>
<evidence type="ECO:0000256" key="1">
    <source>
        <dbReference type="SAM" id="Phobius"/>
    </source>
</evidence>
<keyword evidence="1" id="KW-0472">Membrane</keyword>
<feature type="transmembrane region" description="Helical" evidence="1">
    <location>
        <begin position="299"/>
        <end position="320"/>
    </location>
</feature>
<dbReference type="RefSeq" id="WP_149674725.1">
    <property type="nucleotide sequence ID" value="NZ_VTUZ01000037.1"/>
</dbReference>
<feature type="transmembrane region" description="Helical" evidence="1">
    <location>
        <begin position="128"/>
        <end position="150"/>
    </location>
</feature>
<keyword evidence="3" id="KW-1185">Reference proteome</keyword>
<feature type="transmembrane region" description="Helical" evidence="1">
    <location>
        <begin position="170"/>
        <end position="187"/>
    </location>
</feature>
<evidence type="ECO:0000313" key="2">
    <source>
        <dbReference type="EMBL" id="KAA1002603.1"/>
    </source>
</evidence>
<evidence type="ECO:0000313" key="3">
    <source>
        <dbReference type="Proteomes" id="UP000325273"/>
    </source>
</evidence>
<dbReference type="AlphaFoldDB" id="A0A5B0GGU0"/>
<keyword evidence="1" id="KW-1133">Transmembrane helix</keyword>
<feature type="transmembrane region" description="Helical" evidence="1">
    <location>
        <begin position="340"/>
        <end position="360"/>
    </location>
</feature>
<feature type="transmembrane region" description="Helical" evidence="1">
    <location>
        <begin position="21"/>
        <end position="38"/>
    </location>
</feature>
<reference evidence="2 3" key="1">
    <citation type="submission" date="2019-08" db="EMBL/GenBank/DDBJ databases">
        <title>Paraburkholderia sp. DCY113.</title>
        <authorList>
            <person name="Kang J."/>
        </authorList>
    </citation>
    <scope>NUCLEOTIDE SEQUENCE [LARGE SCALE GENOMIC DNA]</scope>
    <source>
        <strain evidence="2 3">DCY113</strain>
    </source>
</reference>
<feature type="transmembrane region" description="Helical" evidence="1">
    <location>
        <begin position="226"/>
        <end position="243"/>
    </location>
</feature>
<name>A0A5B0GGU0_9BURK</name>
<protein>
    <recommendedName>
        <fullName evidence="4">O-antigen ligase-like membrane protein</fullName>
    </recommendedName>
</protein>
<comment type="caution">
    <text evidence="2">The sequence shown here is derived from an EMBL/GenBank/DDBJ whole genome shotgun (WGS) entry which is preliminary data.</text>
</comment>
<feature type="transmembrane region" description="Helical" evidence="1">
    <location>
        <begin position="99"/>
        <end position="116"/>
    </location>
</feature>
<feature type="transmembrane region" description="Helical" evidence="1">
    <location>
        <begin position="194"/>
        <end position="220"/>
    </location>
</feature>
<accession>A0A5B0GGU0</accession>
<proteinExistence type="predicted"/>
<gene>
    <name evidence="2" type="ORF">FVF58_37475</name>
</gene>
<keyword evidence="1" id="KW-0812">Transmembrane</keyword>
<dbReference type="Proteomes" id="UP000325273">
    <property type="component" value="Unassembled WGS sequence"/>
</dbReference>
<feature type="transmembrane region" description="Helical" evidence="1">
    <location>
        <begin position="76"/>
        <end position="93"/>
    </location>
</feature>
<feature type="transmembrane region" description="Helical" evidence="1">
    <location>
        <begin position="372"/>
        <end position="396"/>
    </location>
</feature>
<organism evidence="2 3">
    <name type="scientific">Paraburkholderia panacisoli</name>
    <dbReference type="NCBI Taxonomy" id="2603818"/>
    <lineage>
        <taxon>Bacteria</taxon>
        <taxon>Pseudomonadati</taxon>
        <taxon>Pseudomonadota</taxon>
        <taxon>Betaproteobacteria</taxon>
        <taxon>Burkholderiales</taxon>
        <taxon>Burkholderiaceae</taxon>
        <taxon>Paraburkholderia</taxon>
    </lineage>
</organism>
<dbReference type="EMBL" id="VTUZ01000037">
    <property type="protein sequence ID" value="KAA1002603.1"/>
    <property type="molecule type" value="Genomic_DNA"/>
</dbReference>